<sequence length="137" mass="15094">MSATVNPGSRLPITTGLPDKLKSGIENMSGMSLDNVRVHRNSDKPAQLQAHAFAQGNDIHIAPGQEKHLPHEAWHVVQQAQGRVSATMQMKAYVPINDDNGLEREADMMGRLLTMQLMAEEEPLQMVAEEEEELAQG</sequence>
<dbReference type="EMBL" id="SJPR01000002">
    <property type="protein sequence ID" value="TWT97776.1"/>
    <property type="molecule type" value="Genomic_DNA"/>
</dbReference>
<protein>
    <recommendedName>
        <fullName evidence="1">eCIS core domain-containing protein</fullName>
    </recommendedName>
</protein>
<evidence type="ECO:0000313" key="3">
    <source>
        <dbReference type="Proteomes" id="UP000317421"/>
    </source>
</evidence>
<organism evidence="2 3">
    <name type="scientific">Botrimarina colliarenosi</name>
    <dbReference type="NCBI Taxonomy" id="2528001"/>
    <lineage>
        <taxon>Bacteria</taxon>
        <taxon>Pseudomonadati</taxon>
        <taxon>Planctomycetota</taxon>
        <taxon>Planctomycetia</taxon>
        <taxon>Pirellulales</taxon>
        <taxon>Lacipirellulaceae</taxon>
        <taxon>Botrimarina</taxon>
    </lineage>
</organism>
<dbReference type="Pfam" id="PF13699">
    <property type="entry name" value="eCIS_core"/>
    <property type="match status" value="1"/>
</dbReference>
<keyword evidence="3" id="KW-1185">Reference proteome</keyword>
<evidence type="ECO:0000259" key="1">
    <source>
        <dbReference type="Pfam" id="PF13699"/>
    </source>
</evidence>
<dbReference type="InterPro" id="IPR025295">
    <property type="entry name" value="eCIS_core_dom"/>
</dbReference>
<dbReference type="AlphaFoldDB" id="A0A5C6AEC8"/>
<accession>A0A5C6AEC8</accession>
<dbReference type="Proteomes" id="UP000317421">
    <property type="component" value="Unassembled WGS sequence"/>
</dbReference>
<comment type="caution">
    <text evidence="2">The sequence shown here is derived from an EMBL/GenBank/DDBJ whole genome shotgun (WGS) entry which is preliminary data.</text>
</comment>
<dbReference type="OrthoDB" id="292792at2"/>
<evidence type="ECO:0000313" key="2">
    <source>
        <dbReference type="EMBL" id="TWT97776.1"/>
    </source>
</evidence>
<proteinExistence type="predicted"/>
<dbReference type="RefSeq" id="WP_146444678.1">
    <property type="nucleotide sequence ID" value="NZ_SJPR01000002.1"/>
</dbReference>
<name>A0A5C6AEC8_9BACT</name>
<feature type="domain" description="eCIS core" evidence="1">
    <location>
        <begin position="17"/>
        <end position="82"/>
    </location>
</feature>
<reference evidence="2 3" key="1">
    <citation type="submission" date="2019-02" db="EMBL/GenBank/DDBJ databases">
        <title>Deep-cultivation of Planctomycetes and their phenomic and genomic characterization uncovers novel biology.</title>
        <authorList>
            <person name="Wiegand S."/>
            <person name="Jogler M."/>
            <person name="Boedeker C."/>
            <person name="Pinto D."/>
            <person name="Vollmers J."/>
            <person name="Rivas-Marin E."/>
            <person name="Kohn T."/>
            <person name="Peeters S.H."/>
            <person name="Heuer A."/>
            <person name="Rast P."/>
            <person name="Oberbeckmann S."/>
            <person name="Bunk B."/>
            <person name="Jeske O."/>
            <person name="Meyerdierks A."/>
            <person name="Storesund J.E."/>
            <person name="Kallscheuer N."/>
            <person name="Luecker S."/>
            <person name="Lage O.M."/>
            <person name="Pohl T."/>
            <person name="Merkel B.J."/>
            <person name="Hornburger P."/>
            <person name="Mueller R.-W."/>
            <person name="Bruemmer F."/>
            <person name="Labrenz M."/>
            <person name="Spormann A.M."/>
            <person name="Op Den Camp H."/>
            <person name="Overmann J."/>
            <person name="Amann R."/>
            <person name="Jetten M.S.M."/>
            <person name="Mascher T."/>
            <person name="Medema M.H."/>
            <person name="Devos D.P."/>
            <person name="Kaster A.-K."/>
            <person name="Ovreas L."/>
            <person name="Rohde M."/>
            <person name="Galperin M.Y."/>
            <person name="Jogler C."/>
        </authorList>
    </citation>
    <scope>NUCLEOTIDE SEQUENCE [LARGE SCALE GENOMIC DNA]</scope>
    <source>
        <strain evidence="2 3">Pla108</strain>
    </source>
</reference>
<gene>
    <name evidence="2" type="ORF">Pla108_19280</name>
</gene>